<dbReference type="NCBIfam" id="TIGR00044">
    <property type="entry name" value="YggS family pyridoxal phosphate-dependent enzyme"/>
    <property type="match status" value="1"/>
</dbReference>
<evidence type="ECO:0000259" key="5">
    <source>
        <dbReference type="Pfam" id="PF01168"/>
    </source>
</evidence>
<dbReference type="HAMAP" id="MF_02087">
    <property type="entry name" value="PLP_homeostasis"/>
    <property type="match status" value="1"/>
</dbReference>
<keyword evidence="1 2" id="KW-0663">Pyridoxal phosphate</keyword>
<dbReference type="Gene3D" id="3.20.20.10">
    <property type="entry name" value="Alanine racemase"/>
    <property type="match status" value="1"/>
</dbReference>
<dbReference type="AlphaFoldDB" id="A0AA43UBR9"/>
<organism evidence="6 7">
    <name type="scientific">Atopococcus tabaci</name>
    <dbReference type="NCBI Taxonomy" id="269774"/>
    <lineage>
        <taxon>Bacteria</taxon>
        <taxon>Bacillati</taxon>
        <taxon>Bacillota</taxon>
        <taxon>Bacilli</taxon>
        <taxon>Lactobacillales</taxon>
        <taxon>Carnobacteriaceae</taxon>
        <taxon>Atopococcus</taxon>
    </lineage>
</organism>
<dbReference type="PIRSF" id="PIRSF004848">
    <property type="entry name" value="YBL036c_PLPDEIII"/>
    <property type="match status" value="1"/>
</dbReference>
<accession>A0AA43UBR9</accession>
<comment type="caution">
    <text evidence="6">The sequence shown here is derived from an EMBL/GenBank/DDBJ whole genome shotgun (WGS) entry which is preliminary data.</text>
</comment>
<dbReference type="CDD" id="cd00635">
    <property type="entry name" value="PLPDE_III_YBL036c_like"/>
    <property type="match status" value="1"/>
</dbReference>
<feature type="modified residue" description="N6-(pyridoxal phosphate)lysine" evidence="2 3">
    <location>
        <position position="29"/>
    </location>
</feature>
<comment type="similarity">
    <text evidence="2 4">Belongs to the pyridoxal phosphate-binding protein YggS/PROSC family.</text>
</comment>
<sequence>MSLSQEKLKQNIKNIYEQAGDAEVIAVTKYVDIEAMKSLYNQGVRLFAENRAQELLEKQDLLGDLNEEIEWHFIGRLQRRPVKDIINRIDYLHSLDRMSLVKEVDKRAEGIIKCFLQVNISQEEQKAGFAVEELEEVIQEIADYPNIEIIGLMTMAPYEAEEDELNHIFSSLKNEQEKIAALNLPYAPCQELSMGMSRDYHLAVAHGATYVRVGSAFFEE</sequence>
<gene>
    <name evidence="6" type="ORF">Q4F26_01815</name>
</gene>
<proteinExistence type="inferred from homology"/>
<dbReference type="InterPro" id="IPR011078">
    <property type="entry name" value="PyrdxlP_homeostasis"/>
</dbReference>
<dbReference type="SUPFAM" id="SSF51419">
    <property type="entry name" value="PLP-binding barrel"/>
    <property type="match status" value="1"/>
</dbReference>
<keyword evidence="7" id="KW-1185">Reference proteome</keyword>
<dbReference type="Pfam" id="PF01168">
    <property type="entry name" value="Ala_racemase_N"/>
    <property type="match status" value="1"/>
</dbReference>
<dbReference type="FunFam" id="3.20.20.10:FF:000018">
    <property type="entry name" value="Pyridoxal phosphate homeostasis protein"/>
    <property type="match status" value="1"/>
</dbReference>
<feature type="domain" description="Alanine racemase N-terminal" evidence="5">
    <location>
        <begin position="5"/>
        <end position="218"/>
    </location>
</feature>
<dbReference type="GO" id="GO:0030170">
    <property type="term" value="F:pyridoxal phosphate binding"/>
    <property type="evidence" value="ECO:0007669"/>
    <property type="project" value="UniProtKB-UniRule"/>
</dbReference>
<dbReference type="PANTHER" id="PTHR10146:SF14">
    <property type="entry name" value="PYRIDOXAL PHOSPHATE HOMEOSTASIS PROTEIN"/>
    <property type="match status" value="1"/>
</dbReference>
<evidence type="ECO:0000256" key="4">
    <source>
        <dbReference type="RuleBase" id="RU004514"/>
    </source>
</evidence>
<protein>
    <recommendedName>
        <fullName evidence="2">Pyridoxal phosphate homeostasis protein</fullName>
        <shortName evidence="2">PLP homeostasis protein</shortName>
    </recommendedName>
</protein>
<reference evidence="6" key="1">
    <citation type="submission" date="2023-07" db="EMBL/GenBank/DDBJ databases">
        <title>Between Cages and Wild: Unraveling the Impact of Captivity on Animal Microbiomes and Antimicrobial Resistance.</title>
        <authorList>
            <person name="Schmartz G.P."/>
            <person name="Rehner J."/>
            <person name="Schuff M.J."/>
            <person name="Becker S.L."/>
            <person name="Kravczyk M."/>
            <person name="Gurevich A."/>
            <person name="Francke R."/>
            <person name="Mueller R."/>
            <person name="Keller V."/>
            <person name="Keller A."/>
        </authorList>
    </citation>
    <scope>NUCLEOTIDE SEQUENCE</scope>
    <source>
        <strain evidence="6">S39M_St_73</strain>
    </source>
</reference>
<dbReference type="InterPro" id="IPR029066">
    <property type="entry name" value="PLP-binding_barrel"/>
</dbReference>
<dbReference type="InterPro" id="IPR001608">
    <property type="entry name" value="Ala_racemase_N"/>
</dbReference>
<evidence type="ECO:0000313" key="6">
    <source>
        <dbReference type="EMBL" id="MDO5457060.1"/>
    </source>
</evidence>
<evidence type="ECO:0000256" key="1">
    <source>
        <dbReference type="ARBA" id="ARBA00022898"/>
    </source>
</evidence>
<dbReference type="Proteomes" id="UP001171751">
    <property type="component" value="Unassembled WGS sequence"/>
</dbReference>
<dbReference type="EMBL" id="JAUNQW010000004">
    <property type="protein sequence ID" value="MDO5457060.1"/>
    <property type="molecule type" value="Genomic_DNA"/>
</dbReference>
<name>A0AA43UBR9_9LACT</name>
<evidence type="ECO:0000313" key="7">
    <source>
        <dbReference type="Proteomes" id="UP001171751"/>
    </source>
</evidence>
<evidence type="ECO:0000256" key="2">
    <source>
        <dbReference type="HAMAP-Rule" id="MF_02087"/>
    </source>
</evidence>
<comment type="function">
    <text evidence="2">Pyridoxal 5'-phosphate (PLP)-binding protein, which is involved in PLP homeostasis.</text>
</comment>
<dbReference type="PANTHER" id="PTHR10146">
    <property type="entry name" value="PROLINE SYNTHETASE CO-TRANSCRIBED BACTERIAL HOMOLOG PROTEIN"/>
    <property type="match status" value="1"/>
</dbReference>
<evidence type="ECO:0000256" key="3">
    <source>
        <dbReference type="PIRSR" id="PIRSR004848-1"/>
    </source>
</evidence>
<comment type="cofactor">
    <cofactor evidence="3">
        <name>pyridoxal 5'-phosphate</name>
        <dbReference type="ChEBI" id="CHEBI:597326"/>
    </cofactor>
</comment>